<organism evidence="3 4">
    <name type="scientific">Streptomyces chisholmiae</name>
    <dbReference type="NCBI Taxonomy" id="3075540"/>
    <lineage>
        <taxon>Bacteria</taxon>
        <taxon>Bacillati</taxon>
        <taxon>Actinomycetota</taxon>
        <taxon>Actinomycetes</taxon>
        <taxon>Kitasatosporales</taxon>
        <taxon>Streptomycetaceae</taxon>
        <taxon>Streptomyces</taxon>
    </lineage>
</organism>
<keyword evidence="2" id="KW-1133">Transmembrane helix</keyword>
<evidence type="ECO:0000256" key="1">
    <source>
        <dbReference type="SAM" id="MobiDB-lite"/>
    </source>
</evidence>
<keyword evidence="2" id="KW-0812">Transmembrane</keyword>
<gene>
    <name evidence="3" type="ORF">RM844_08625</name>
</gene>
<dbReference type="RefSeq" id="WP_311666376.1">
    <property type="nucleotide sequence ID" value="NZ_JAVREO010000004.1"/>
</dbReference>
<feature type="region of interest" description="Disordered" evidence="1">
    <location>
        <begin position="1"/>
        <end position="45"/>
    </location>
</feature>
<proteinExistence type="predicted"/>
<protein>
    <recommendedName>
        <fullName evidence="5">Sugar kinase</fullName>
    </recommendedName>
</protein>
<keyword evidence="2" id="KW-0472">Membrane</keyword>
<dbReference type="EMBL" id="JAVREO010000004">
    <property type="protein sequence ID" value="MDT0266358.1"/>
    <property type="molecule type" value="Genomic_DNA"/>
</dbReference>
<evidence type="ECO:0000313" key="3">
    <source>
        <dbReference type="EMBL" id="MDT0266358.1"/>
    </source>
</evidence>
<keyword evidence="4" id="KW-1185">Reference proteome</keyword>
<evidence type="ECO:0000313" key="4">
    <source>
        <dbReference type="Proteomes" id="UP001183410"/>
    </source>
</evidence>
<accession>A0ABU2JMZ3</accession>
<evidence type="ECO:0008006" key="5">
    <source>
        <dbReference type="Google" id="ProtNLM"/>
    </source>
</evidence>
<dbReference type="Proteomes" id="UP001183410">
    <property type="component" value="Unassembled WGS sequence"/>
</dbReference>
<feature type="compositionally biased region" description="Gly residues" evidence="1">
    <location>
        <begin position="7"/>
        <end position="34"/>
    </location>
</feature>
<comment type="caution">
    <text evidence="3">The sequence shown here is derived from an EMBL/GenBank/DDBJ whole genome shotgun (WGS) entry which is preliminary data.</text>
</comment>
<sequence length="215" mass="22826">MTTTSGPAGGPGNGATTGGVNGGGANGSSGGAAGGPSEVPRHPPHRPRHRWLVALVVLLLIAIPAGYLVRSAYESRDSGEDKARAASARTLVYEWPSKVQRRIYDIPIPGGSAYVGHFETNSWDRSTMYVEFRCSPSQLSGFLEQLGTSRAGLVEGTVTIPTEEADTVGWTFDEPGRVYAGTIVRQSENEPEVAITVDLTAEERPRVYAVSITEP</sequence>
<evidence type="ECO:0000256" key="2">
    <source>
        <dbReference type="SAM" id="Phobius"/>
    </source>
</evidence>
<reference evidence="4" key="1">
    <citation type="submission" date="2023-07" db="EMBL/GenBank/DDBJ databases">
        <title>30 novel species of actinomycetes from the DSMZ collection.</title>
        <authorList>
            <person name="Nouioui I."/>
        </authorList>
    </citation>
    <scope>NUCLEOTIDE SEQUENCE [LARGE SCALE GENOMIC DNA]</scope>
    <source>
        <strain evidence="4">DSM 44915</strain>
    </source>
</reference>
<name>A0ABU2JMZ3_9ACTN</name>
<feature type="transmembrane region" description="Helical" evidence="2">
    <location>
        <begin position="51"/>
        <end position="69"/>
    </location>
</feature>